<reference evidence="2 3" key="1">
    <citation type="submission" date="2015-10" db="EMBL/GenBank/DDBJ databases">
        <title>Genomic differences between typical nodule nitrogen-fixing rhizobial strains and those coming from bean seeds.</title>
        <authorList>
            <person name="Peralta H."/>
            <person name="Aguilar-Vera A."/>
            <person name="Diaz R."/>
            <person name="Mora Y."/>
            <person name="Martinez-Batallar G."/>
            <person name="Salazar E."/>
            <person name="Vargas-Lagunas C."/>
            <person name="Encarnacion S."/>
            <person name="Girard L."/>
            <person name="Mora J."/>
        </authorList>
    </citation>
    <scope>NUCLEOTIDE SEQUENCE [LARGE SCALE GENOMIC DNA]</scope>
    <source>
        <strain evidence="2 3">CFNEI 73</strain>
    </source>
</reference>
<accession>A0A1L3LMV2</accession>
<sequence length="43" mass="4841">MKSSAIVLCLERIATAARSRRDLTRNGGRRQYPRTGPTACNYE</sequence>
<evidence type="ECO:0000313" key="3">
    <source>
        <dbReference type="Proteomes" id="UP000182306"/>
    </source>
</evidence>
<name>A0A1L3LMV2_9HYPH</name>
<evidence type="ECO:0000313" key="2">
    <source>
        <dbReference type="EMBL" id="APG91411.1"/>
    </source>
</evidence>
<dbReference type="AlphaFoldDB" id="A0A1L3LMV2"/>
<dbReference type="Proteomes" id="UP000182306">
    <property type="component" value="Chromosome"/>
</dbReference>
<evidence type="ECO:0000256" key="1">
    <source>
        <dbReference type="SAM" id="MobiDB-lite"/>
    </source>
</evidence>
<dbReference type="KEGG" id="same:SAMCFNEI73_Ch2126"/>
<feature type="region of interest" description="Disordered" evidence="1">
    <location>
        <begin position="21"/>
        <end position="43"/>
    </location>
</feature>
<protein>
    <submittedName>
        <fullName evidence="2">Uncharacterized protein</fullName>
    </submittedName>
</protein>
<proteinExistence type="predicted"/>
<organism evidence="2 3">
    <name type="scientific">Sinorhizobium americanum</name>
    <dbReference type="NCBI Taxonomy" id="194963"/>
    <lineage>
        <taxon>Bacteria</taxon>
        <taxon>Pseudomonadati</taxon>
        <taxon>Pseudomonadota</taxon>
        <taxon>Alphaproteobacteria</taxon>
        <taxon>Hyphomicrobiales</taxon>
        <taxon>Rhizobiaceae</taxon>
        <taxon>Sinorhizobium/Ensifer group</taxon>
        <taxon>Sinorhizobium</taxon>
    </lineage>
</organism>
<gene>
    <name evidence="2" type="ORF">SAMCFNEI73_Ch2126</name>
</gene>
<dbReference type="EMBL" id="CP013107">
    <property type="protein sequence ID" value="APG91411.1"/>
    <property type="molecule type" value="Genomic_DNA"/>
</dbReference>
<keyword evidence="3" id="KW-1185">Reference proteome</keyword>